<evidence type="ECO:0000313" key="1">
    <source>
        <dbReference type="EMBL" id="MBP2242130.1"/>
    </source>
</evidence>
<reference evidence="1 2" key="1">
    <citation type="submission" date="2021-03" db="EMBL/GenBank/DDBJ databases">
        <title>Genomic Encyclopedia of Type Strains, Phase IV (KMG-IV): sequencing the most valuable type-strain genomes for metagenomic binning, comparative biology and taxonomic classification.</title>
        <authorList>
            <person name="Goeker M."/>
        </authorList>
    </citation>
    <scope>NUCLEOTIDE SEQUENCE [LARGE SCALE GENOMIC DNA]</scope>
    <source>
        <strain evidence="1 2">DSM 26675</strain>
    </source>
</reference>
<organism evidence="1 2">
    <name type="scientific">Cytobacillus eiseniae</name>
    <dbReference type="NCBI Taxonomy" id="762947"/>
    <lineage>
        <taxon>Bacteria</taxon>
        <taxon>Bacillati</taxon>
        <taxon>Bacillota</taxon>
        <taxon>Bacilli</taxon>
        <taxon>Bacillales</taxon>
        <taxon>Bacillaceae</taxon>
        <taxon>Cytobacillus</taxon>
    </lineage>
</organism>
<gene>
    <name evidence="1" type="ORF">J2Z40_002703</name>
</gene>
<evidence type="ECO:0000313" key="2">
    <source>
        <dbReference type="Proteomes" id="UP001519293"/>
    </source>
</evidence>
<keyword evidence="2" id="KW-1185">Reference proteome</keyword>
<protein>
    <submittedName>
        <fullName evidence="1">Phage shock protein A</fullName>
    </submittedName>
</protein>
<dbReference type="RefSeq" id="WP_066392301.1">
    <property type="nucleotide sequence ID" value="NZ_JAGIKZ010000016.1"/>
</dbReference>
<proteinExistence type="predicted"/>
<sequence>MEELLKQILTEVSDIKDGQKRTEERFDKMDQRLERMEAWQEKADQRFANIETWQEKADQRFANIEAWQEKADQRFANIETWQDDANLRFKTMEKELVNLGAGQLRLEKGQMEIKEEIRFAKHNQALILYDLTSVKSSLSENFKELQKRQL</sequence>
<dbReference type="Gene3D" id="1.20.1260.80">
    <property type="match status" value="1"/>
</dbReference>
<dbReference type="Proteomes" id="UP001519293">
    <property type="component" value="Unassembled WGS sequence"/>
</dbReference>
<name>A0ABS4RIF4_9BACI</name>
<accession>A0ABS4RIF4</accession>
<dbReference type="EMBL" id="JAGIKZ010000016">
    <property type="protein sequence ID" value="MBP2242130.1"/>
    <property type="molecule type" value="Genomic_DNA"/>
</dbReference>
<comment type="caution">
    <text evidence="1">The sequence shown here is derived from an EMBL/GenBank/DDBJ whole genome shotgun (WGS) entry which is preliminary data.</text>
</comment>